<keyword evidence="8" id="KW-1185">Reference proteome</keyword>
<evidence type="ECO:0000256" key="2">
    <source>
        <dbReference type="ARBA" id="ARBA00022729"/>
    </source>
</evidence>
<dbReference type="EMBL" id="CP053084">
    <property type="protein sequence ID" value="QJR28704.1"/>
    <property type="molecule type" value="Genomic_DNA"/>
</dbReference>
<organism evidence="7 8">
    <name type="scientific">Limnobacter profundi</name>
    <dbReference type="NCBI Taxonomy" id="2732163"/>
    <lineage>
        <taxon>Bacteria</taxon>
        <taxon>Pseudomonadati</taxon>
        <taxon>Pseudomonadota</taxon>
        <taxon>Betaproteobacteria</taxon>
        <taxon>Burkholderiales</taxon>
        <taxon>Burkholderiaceae</taxon>
        <taxon>Limnobacter</taxon>
    </lineage>
</organism>
<dbReference type="PANTHER" id="PTHR41164">
    <property type="entry name" value="CURLI PRODUCTION ASSEMBLY/TRANSPORT COMPONENT CSGG"/>
    <property type="match status" value="1"/>
</dbReference>
<sequence length="371" mass="39925">MLAASASACTTLPSFSEAEYVSPFDGASVVENTTRYSPALECLRPMVGGRGPNAKRFAVGRVSDFTGKEDLVNGKRITQGAALMVISALAKTGVPMVERFDTSIADMELKYSDNKLITDNPDSKAHRQIFSGSLPGSDYHIVGGITEVNYNIRSGSLESSIRFIGAAARYFVMNVAVDLRVVNTKTLEVVNTQSLQKQIIGTELNGGYFRLFSDGLVDVNAAERTQEPIQKGVRMVIEHAVFNMLTEMNNLSAQSCARLSTAKPGELRSNQAAMNTPAKQRSNNSIVLTPPPASTSAGQDPSIVIDPYTGEIIREASIENASTASSQSEVTELKGLFGSGSNAQTAPQESTSNTTREMQEKLLWGSRPQIR</sequence>
<feature type="region of interest" description="Disordered" evidence="6">
    <location>
        <begin position="264"/>
        <end position="302"/>
    </location>
</feature>
<accession>A0ABX6N4N7</accession>
<feature type="compositionally biased region" description="Polar residues" evidence="6">
    <location>
        <begin position="339"/>
        <end position="356"/>
    </location>
</feature>
<keyword evidence="4" id="KW-0564">Palmitate</keyword>
<dbReference type="Gene3D" id="3.40.50.10610">
    <property type="entry name" value="ABC-type transport auxiliary lipoprotein component"/>
    <property type="match status" value="1"/>
</dbReference>
<gene>
    <name evidence="7" type="ORF">HKT17_02750</name>
</gene>
<feature type="compositionally biased region" description="Polar residues" evidence="6">
    <location>
        <begin position="268"/>
        <end position="287"/>
    </location>
</feature>
<keyword evidence="2" id="KW-0732">Signal</keyword>
<name>A0ABX6N4N7_9BURK</name>
<evidence type="ECO:0000256" key="4">
    <source>
        <dbReference type="ARBA" id="ARBA00023139"/>
    </source>
</evidence>
<evidence type="ECO:0000256" key="1">
    <source>
        <dbReference type="ARBA" id="ARBA00022475"/>
    </source>
</evidence>
<feature type="region of interest" description="Disordered" evidence="6">
    <location>
        <begin position="335"/>
        <end position="371"/>
    </location>
</feature>
<evidence type="ECO:0000256" key="5">
    <source>
        <dbReference type="ARBA" id="ARBA00023288"/>
    </source>
</evidence>
<protein>
    <submittedName>
        <fullName evidence="7">Transcriptional regulator</fullName>
    </submittedName>
</protein>
<evidence type="ECO:0000256" key="3">
    <source>
        <dbReference type="ARBA" id="ARBA00023136"/>
    </source>
</evidence>
<reference evidence="7 8" key="1">
    <citation type="submission" date="2020-05" db="EMBL/GenBank/DDBJ databases">
        <title>Compete genome of Limnobacter sp. SAORIC-580.</title>
        <authorList>
            <person name="Song J."/>
            <person name="Cho J.-C."/>
        </authorList>
    </citation>
    <scope>NUCLEOTIDE SEQUENCE [LARGE SCALE GENOMIC DNA]</scope>
    <source>
        <strain evidence="7 8">SAORIC-580</strain>
    </source>
</reference>
<dbReference type="PANTHER" id="PTHR41164:SF1">
    <property type="entry name" value="CURLI PRODUCTION ASSEMBLY_TRANSPORT COMPONENT CSGG"/>
    <property type="match status" value="1"/>
</dbReference>
<dbReference type="Proteomes" id="UP000501130">
    <property type="component" value="Chromosome"/>
</dbReference>
<dbReference type="InterPro" id="IPR005534">
    <property type="entry name" value="Curli_assmbl/transp-comp_CsgG"/>
</dbReference>
<dbReference type="Pfam" id="PF03783">
    <property type="entry name" value="CsgG"/>
    <property type="match status" value="1"/>
</dbReference>
<evidence type="ECO:0000313" key="8">
    <source>
        <dbReference type="Proteomes" id="UP000501130"/>
    </source>
</evidence>
<evidence type="ECO:0000313" key="7">
    <source>
        <dbReference type="EMBL" id="QJR28704.1"/>
    </source>
</evidence>
<keyword evidence="5" id="KW-0449">Lipoprotein</keyword>
<keyword evidence="3" id="KW-0472">Membrane</keyword>
<proteinExistence type="predicted"/>
<evidence type="ECO:0000256" key="6">
    <source>
        <dbReference type="SAM" id="MobiDB-lite"/>
    </source>
</evidence>
<keyword evidence="1" id="KW-1003">Cell membrane</keyword>